<dbReference type="Pfam" id="PF00436">
    <property type="entry name" value="SSB"/>
    <property type="match status" value="1"/>
</dbReference>
<dbReference type="AlphaFoldDB" id="A0A6P1NTZ1"/>
<dbReference type="GO" id="GO:0003697">
    <property type="term" value="F:single-stranded DNA binding"/>
    <property type="evidence" value="ECO:0007669"/>
    <property type="project" value="InterPro"/>
</dbReference>
<evidence type="ECO:0000256" key="1">
    <source>
        <dbReference type="ARBA" id="ARBA00023125"/>
    </source>
</evidence>
<evidence type="ECO:0000313" key="4">
    <source>
        <dbReference type="Proteomes" id="UP000464186"/>
    </source>
</evidence>
<protein>
    <submittedName>
        <fullName evidence="3">Single-stranded DNA-binding protein</fullName>
    </submittedName>
</protein>
<keyword evidence="4" id="KW-1185">Reference proteome</keyword>
<reference evidence="3 4" key="1">
    <citation type="submission" date="2020-01" db="EMBL/GenBank/DDBJ databases">
        <title>Pseudarthrobacter psychrotolerans sp. nov., isolated from antarctic soil.</title>
        <authorList>
            <person name="Shin Y."/>
            <person name="Park W."/>
        </authorList>
    </citation>
    <scope>NUCLEOTIDE SEQUENCE [LARGE SCALE GENOMIC DNA]</scope>
    <source>
        <strain evidence="3 4">YJ56</strain>
        <plasmid evidence="3 4">unnamed1</plasmid>
    </source>
</reference>
<dbReference type="SUPFAM" id="SSF50249">
    <property type="entry name" value="Nucleic acid-binding proteins"/>
    <property type="match status" value="1"/>
</dbReference>
<gene>
    <name evidence="3" type="ORF">GU243_23390</name>
</gene>
<dbReference type="PROSITE" id="PS50935">
    <property type="entry name" value="SSB"/>
    <property type="match status" value="1"/>
</dbReference>
<accession>A0A6P1NTZ1</accession>
<name>A0A6P1NTZ1_9MICC</name>
<dbReference type="InterPro" id="IPR012340">
    <property type="entry name" value="NA-bd_OB-fold"/>
</dbReference>
<proteinExistence type="predicted"/>
<dbReference type="InterPro" id="IPR000424">
    <property type="entry name" value="Primosome_PriB/ssb"/>
</dbReference>
<sequence length="181" mass="19833">MAGRPRLEKHTVTGNLTADPVTRKVGESELVTFRLADTPRIFDREAKAWKDGETVYYDVAVRNAKLGGNVQGSLHKGNRATVTGNYEAVANVTKDQKPKPVLNHRIWAEDVSASLEFATVVIEPNPKGLWSDEMDAQAATVNVEQTAVKPNPKGLWSDEMDAQAATVNVEQTAVDHKWGLV</sequence>
<dbReference type="Proteomes" id="UP000464186">
    <property type="component" value="Plasmid unnamed1"/>
</dbReference>
<organism evidence="3 4">
    <name type="scientific">Pseudarthrobacter psychrotolerans</name>
    <dbReference type="NCBI Taxonomy" id="2697569"/>
    <lineage>
        <taxon>Bacteria</taxon>
        <taxon>Bacillati</taxon>
        <taxon>Actinomycetota</taxon>
        <taxon>Actinomycetes</taxon>
        <taxon>Micrococcales</taxon>
        <taxon>Micrococcaceae</taxon>
        <taxon>Pseudarthrobacter</taxon>
    </lineage>
</organism>
<dbReference type="Gene3D" id="2.40.50.140">
    <property type="entry name" value="Nucleic acid-binding proteins"/>
    <property type="match status" value="1"/>
</dbReference>
<keyword evidence="3" id="KW-0614">Plasmid</keyword>
<dbReference type="EMBL" id="CP047899">
    <property type="protein sequence ID" value="QHK22518.1"/>
    <property type="molecule type" value="Genomic_DNA"/>
</dbReference>
<evidence type="ECO:0000313" key="3">
    <source>
        <dbReference type="EMBL" id="QHK22518.1"/>
    </source>
</evidence>
<keyword evidence="1 2" id="KW-0238">DNA-binding</keyword>
<dbReference type="KEGG" id="psey:GU243_23390"/>
<evidence type="ECO:0000256" key="2">
    <source>
        <dbReference type="PROSITE-ProRule" id="PRU00252"/>
    </source>
</evidence>
<geneLocation type="plasmid" evidence="3 4">
    <name>unnamed1</name>
</geneLocation>